<keyword evidence="4" id="KW-1185">Reference proteome</keyword>
<feature type="coiled-coil region" evidence="1">
    <location>
        <begin position="65"/>
        <end position="96"/>
    </location>
</feature>
<dbReference type="Proteomes" id="UP000010556">
    <property type="component" value="Unassembled WGS sequence"/>
</dbReference>
<organism evidence="3 4">
    <name type="scientific">Myotis davidii</name>
    <name type="common">David's myotis</name>
    <dbReference type="NCBI Taxonomy" id="225400"/>
    <lineage>
        <taxon>Eukaryota</taxon>
        <taxon>Metazoa</taxon>
        <taxon>Chordata</taxon>
        <taxon>Craniata</taxon>
        <taxon>Vertebrata</taxon>
        <taxon>Euteleostomi</taxon>
        <taxon>Mammalia</taxon>
        <taxon>Eutheria</taxon>
        <taxon>Laurasiatheria</taxon>
        <taxon>Chiroptera</taxon>
        <taxon>Yangochiroptera</taxon>
        <taxon>Vespertilionidae</taxon>
        <taxon>Myotis</taxon>
    </lineage>
</organism>
<feature type="compositionally biased region" description="Low complexity" evidence="2">
    <location>
        <begin position="1"/>
        <end position="24"/>
    </location>
</feature>
<feature type="compositionally biased region" description="Polar residues" evidence="2">
    <location>
        <begin position="105"/>
        <end position="115"/>
    </location>
</feature>
<sequence>MAESAVAVAGASPASPAALRSSEPSGKEQGGLDYERDVDIPQGLLDWERVQAGLWDPPFPPNITQAQLETEIEALKEQLLFMKKNQEEEVNGLQSQIANSGLTTELDASNLSTSGYPGPYDELAQRN</sequence>
<evidence type="ECO:0000256" key="2">
    <source>
        <dbReference type="SAM" id="MobiDB-lite"/>
    </source>
</evidence>
<proteinExistence type="predicted"/>
<reference evidence="4" key="1">
    <citation type="journal article" date="2013" name="Science">
        <title>Comparative analysis of bat genomes provides insight into the evolution of flight and immunity.</title>
        <authorList>
            <person name="Zhang G."/>
            <person name="Cowled C."/>
            <person name="Shi Z."/>
            <person name="Huang Z."/>
            <person name="Bishop-Lilly K.A."/>
            <person name="Fang X."/>
            <person name="Wynne J.W."/>
            <person name="Xiong Z."/>
            <person name="Baker M.L."/>
            <person name="Zhao W."/>
            <person name="Tachedjian M."/>
            <person name="Zhu Y."/>
            <person name="Zhou P."/>
            <person name="Jiang X."/>
            <person name="Ng J."/>
            <person name="Yang L."/>
            <person name="Wu L."/>
            <person name="Xiao J."/>
            <person name="Feng Y."/>
            <person name="Chen Y."/>
            <person name="Sun X."/>
            <person name="Zhang Y."/>
            <person name="Marsh G.A."/>
            <person name="Crameri G."/>
            <person name="Broder C.C."/>
            <person name="Frey K.G."/>
            <person name="Wang L.F."/>
            <person name="Wang J."/>
        </authorList>
    </citation>
    <scope>NUCLEOTIDE SEQUENCE [LARGE SCALE GENOMIC DNA]</scope>
</reference>
<evidence type="ECO:0000313" key="4">
    <source>
        <dbReference type="Proteomes" id="UP000010556"/>
    </source>
</evidence>
<dbReference type="Gene3D" id="1.20.5.1160">
    <property type="entry name" value="Vasodilator-stimulated phosphoprotein"/>
    <property type="match status" value="1"/>
</dbReference>
<protein>
    <submittedName>
        <fullName evidence="3">Keratin, type I cytoskeletal 18</fullName>
    </submittedName>
</protein>
<evidence type="ECO:0000256" key="1">
    <source>
        <dbReference type="SAM" id="Coils"/>
    </source>
</evidence>
<accession>L5LHX9</accession>
<evidence type="ECO:0000313" key="3">
    <source>
        <dbReference type="EMBL" id="ELK25258.1"/>
    </source>
</evidence>
<gene>
    <name evidence="3" type="ORF">MDA_GLEAN10012249</name>
</gene>
<dbReference type="AlphaFoldDB" id="L5LHX9"/>
<keyword evidence="1" id="KW-0175">Coiled coil</keyword>
<feature type="region of interest" description="Disordered" evidence="2">
    <location>
        <begin position="105"/>
        <end position="127"/>
    </location>
</feature>
<feature type="region of interest" description="Disordered" evidence="2">
    <location>
        <begin position="1"/>
        <end position="35"/>
    </location>
</feature>
<dbReference type="EMBL" id="KB112115">
    <property type="protein sequence ID" value="ELK25258.1"/>
    <property type="molecule type" value="Genomic_DNA"/>
</dbReference>
<name>L5LHX9_MYODS</name>